<dbReference type="InterPro" id="IPR018062">
    <property type="entry name" value="HTH_AraC-typ_CS"/>
</dbReference>
<dbReference type="Proteomes" id="UP000017820">
    <property type="component" value="Unassembled WGS sequence"/>
</dbReference>
<accession>V4HTA6</accession>
<dbReference type="InterPro" id="IPR020449">
    <property type="entry name" value="Tscrpt_reg_AraC-type_HTH"/>
</dbReference>
<dbReference type="AlphaFoldDB" id="V4HTA6"/>
<keyword evidence="3" id="KW-0804">Transcription</keyword>
<keyword evidence="1" id="KW-0805">Transcription regulation</keyword>
<dbReference type="InterPro" id="IPR053142">
    <property type="entry name" value="PchR_regulatory_protein"/>
</dbReference>
<dbReference type="SMART" id="SM00342">
    <property type="entry name" value="HTH_ARAC"/>
    <property type="match status" value="1"/>
</dbReference>
<dbReference type="RefSeq" id="WP_023401428.1">
    <property type="nucleotide sequence ID" value="NZ_AUSV01000128.1"/>
</dbReference>
<dbReference type="InterPro" id="IPR009057">
    <property type="entry name" value="Homeodomain-like_sf"/>
</dbReference>
<proteinExistence type="predicted"/>
<dbReference type="GO" id="GO:0043565">
    <property type="term" value="F:sequence-specific DNA binding"/>
    <property type="evidence" value="ECO:0007669"/>
    <property type="project" value="InterPro"/>
</dbReference>
<dbReference type="PANTHER" id="PTHR47893">
    <property type="entry name" value="REGULATORY PROTEIN PCHR"/>
    <property type="match status" value="1"/>
</dbReference>
<evidence type="ECO:0000256" key="1">
    <source>
        <dbReference type="ARBA" id="ARBA00023015"/>
    </source>
</evidence>
<dbReference type="PROSITE" id="PS00041">
    <property type="entry name" value="HTH_ARAC_FAMILY_1"/>
    <property type="match status" value="1"/>
</dbReference>
<dbReference type="GO" id="GO:0003700">
    <property type="term" value="F:DNA-binding transcription factor activity"/>
    <property type="evidence" value="ECO:0007669"/>
    <property type="project" value="InterPro"/>
</dbReference>
<dbReference type="Gene3D" id="1.10.10.60">
    <property type="entry name" value="Homeodomain-like"/>
    <property type="match status" value="2"/>
</dbReference>
<evidence type="ECO:0000256" key="2">
    <source>
        <dbReference type="ARBA" id="ARBA00023125"/>
    </source>
</evidence>
<dbReference type="PRINTS" id="PR00032">
    <property type="entry name" value="HTHARAC"/>
</dbReference>
<comment type="caution">
    <text evidence="5">The sequence shown here is derived from an EMBL/GenBank/DDBJ whole genome shotgun (WGS) entry which is preliminary data.</text>
</comment>
<dbReference type="SUPFAM" id="SSF46689">
    <property type="entry name" value="Homeodomain-like"/>
    <property type="match status" value="2"/>
</dbReference>
<evidence type="ECO:0000259" key="4">
    <source>
        <dbReference type="PROSITE" id="PS01124"/>
    </source>
</evidence>
<dbReference type="PATRIC" id="fig|1353533.3.peg.4592"/>
<dbReference type="EMBL" id="AUSV01000128">
    <property type="protein sequence ID" value="ESP91164.1"/>
    <property type="molecule type" value="Genomic_DNA"/>
</dbReference>
<sequence>MKTDDNDIVEVSLEQFASNLDTANCGAGKWSQACDYRFALSEQLGHGESFGFSFSDGSAFQINELNFEKSTKLNAHSGVVCGAFFVLEGHITISLAGGREARVPKGHVGLFFIEKAYCTFLYKAGFNKIVNYTLSPALMSSLMAQYDCETHEAPNLLYEKLICLPMTQQIKCAVEQIYACQFPSQSLKLLIHAKMMELIALLLEHNHTYHNCLNTIKKVDLIALEHAAAYLKSHMQSPPSIGALAKIVGINDHKLKSQFKLVFGQTLYGYLAEARLFQAMELLENSDMPIVQIARQVGYKHAGHFAKNFKACFGTSPSEYRKRLKLGL</sequence>
<reference evidence="5 6" key="1">
    <citation type="submission" date="2013-07" db="EMBL/GenBank/DDBJ databases">
        <title>Draft genome sequence of Pseudoalteromonas luteoviolacea 2ta16.</title>
        <authorList>
            <person name="Allen E.E."/>
            <person name="Azam F."/>
            <person name="Podell S."/>
        </authorList>
    </citation>
    <scope>NUCLEOTIDE SEQUENCE [LARGE SCALE GENOMIC DNA]</scope>
    <source>
        <strain evidence="5 6">2ta16</strain>
    </source>
</reference>
<evidence type="ECO:0000256" key="3">
    <source>
        <dbReference type="ARBA" id="ARBA00023163"/>
    </source>
</evidence>
<evidence type="ECO:0000313" key="5">
    <source>
        <dbReference type="EMBL" id="ESP91164.1"/>
    </source>
</evidence>
<dbReference type="InterPro" id="IPR018060">
    <property type="entry name" value="HTH_AraC"/>
</dbReference>
<gene>
    <name evidence="5" type="ORF">PL2TA16_01171</name>
</gene>
<organism evidence="5 6">
    <name type="scientific">Pseudoalteromonas luteoviolacea (strain 2ta16)</name>
    <dbReference type="NCBI Taxonomy" id="1353533"/>
    <lineage>
        <taxon>Bacteria</taxon>
        <taxon>Pseudomonadati</taxon>
        <taxon>Pseudomonadota</taxon>
        <taxon>Gammaproteobacteria</taxon>
        <taxon>Alteromonadales</taxon>
        <taxon>Pseudoalteromonadaceae</taxon>
        <taxon>Pseudoalteromonas</taxon>
    </lineage>
</organism>
<keyword evidence="2 5" id="KW-0238">DNA-binding</keyword>
<protein>
    <submittedName>
        <fullName evidence="5">AraC-type DNA-binding domain-containing protein</fullName>
    </submittedName>
</protein>
<dbReference type="Pfam" id="PF12833">
    <property type="entry name" value="HTH_18"/>
    <property type="match status" value="1"/>
</dbReference>
<dbReference type="PROSITE" id="PS01124">
    <property type="entry name" value="HTH_ARAC_FAMILY_2"/>
    <property type="match status" value="1"/>
</dbReference>
<evidence type="ECO:0000313" key="6">
    <source>
        <dbReference type="Proteomes" id="UP000017820"/>
    </source>
</evidence>
<feature type="domain" description="HTH araC/xylS-type" evidence="4">
    <location>
        <begin position="225"/>
        <end position="323"/>
    </location>
</feature>
<name>V4HTA6_PSEL2</name>
<dbReference type="PANTHER" id="PTHR47893:SF1">
    <property type="entry name" value="REGULATORY PROTEIN PCHR"/>
    <property type="match status" value="1"/>
</dbReference>